<dbReference type="AlphaFoldDB" id="X1T8A7"/>
<feature type="non-terminal residue" evidence="1">
    <location>
        <position position="1"/>
    </location>
</feature>
<gene>
    <name evidence="1" type="ORF">S12H4_35869</name>
</gene>
<proteinExistence type="predicted"/>
<accession>X1T8A7</accession>
<reference evidence="1" key="1">
    <citation type="journal article" date="2014" name="Front. Microbiol.">
        <title>High frequency of phylogenetically diverse reductive dehalogenase-homologous genes in deep subseafloor sedimentary metagenomes.</title>
        <authorList>
            <person name="Kawai M."/>
            <person name="Futagami T."/>
            <person name="Toyoda A."/>
            <person name="Takaki Y."/>
            <person name="Nishi S."/>
            <person name="Hori S."/>
            <person name="Arai W."/>
            <person name="Tsubouchi T."/>
            <person name="Morono Y."/>
            <person name="Uchiyama I."/>
            <person name="Ito T."/>
            <person name="Fujiyama A."/>
            <person name="Inagaki F."/>
            <person name="Takami H."/>
        </authorList>
    </citation>
    <scope>NUCLEOTIDE SEQUENCE</scope>
    <source>
        <strain evidence="1">Expedition CK06-06</strain>
    </source>
</reference>
<dbReference type="EMBL" id="BARW01021343">
    <property type="protein sequence ID" value="GAJ01578.1"/>
    <property type="molecule type" value="Genomic_DNA"/>
</dbReference>
<organism evidence="1">
    <name type="scientific">marine sediment metagenome</name>
    <dbReference type="NCBI Taxonomy" id="412755"/>
    <lineage>
        <taxon>unclassified sequences</taxon>
        <taxon>metagenomes</taxon>
        <taxon>ecological metagenomes</taxon>
    </lineage>
</organism>
<evidence type="ECO:0000313" key="1">
    <source>
        <dbReference type="EMBL" id="GAJ01578.1"/>
    </source>
</evidence>
<feature type="non-terminal residue" evidence="1">
    <location>
        <position position="270"/>
    </location>
</feature>
<protein>
    <submittedName>
        <fullName evidence="1">Uncharacterized protein</fullName>
    </submittedName>
</protein>
<sequence length="270" mass="29263">SSDAATAMSVGFIKASTTLNQWEQIMRNLLLFPTFSLPSNAVIIEAVLSIYGYGKIDQLGILPSYNVYSSNPALNTALTWTDFSTLGDVPLCDTPIGFSAWSITGFNSFLLNAAGIAALTTQKMAKLGLRTTYDAEGITPPNWVSGAYTRLQAYCSEQGDGYKPKLVITYTTVTGLETLRPHAPGDTCNISLETGDDCPNHYLNVDEVEPDEGATQVYSATTPTYGTSYDLHRSSHGGGRAPECDTYRGEQLPQPLPVIIGHFVDQKKER</sequence>
<name>X1T8A7_9ZZZZ</name>
<comment type="caution">
    <text evidence="1">The sequence shown here is derived from an EMBL/GenBank/DDBJ whole genome shotgun (WGS) entry which is preliminary data.</text>
</comment>